<evidence type="ECO:0000256" key="1">
    <source>
        <dbReference type="ARBA" id="ARBA00022833"/>
    </source>
</evidence>
<protein>
    <recommendedName>
        <fullName evidence="6">Zn(2)-C6 fungal-type domain-containing protein</fullName>
    </recommendedName>
</protein>
<dbReference type="Pfam" id="PF00172">
    <property type="entry name" value="Zn_clus"/>
    <property type="match status" value="1"/>
</dbReference>
<dbReference type="CDD" id="cd00067">
    <property type="entry name" value="GAL4"/>
    <property type="match status" value="1"/>
</dbReference>
<evidence type="ECO:0000256" key="5">
    <source>
        <dbReference type="ARBA" id="ARBA00023242"/>
    </source>
</evidence>
<dbReference type="GO" id="GO:0006351">
    <property type="term" value="P:DNA-templated transcription"/>
    <property type="evidence" value="ECO:0007669"/>
    <property type="project" value="InterPro"/>
</dbReference>
<evidence type="ECO:0000313" key="8">
    <source>
        <dbReference type="Proteomes" id="UP000258309"/>
    </source>
</evidence>
<dbReference type="AlphaFoldDB" id="A0A3E2HAX6"/>
<dbReference type="GO" id="GO:0008270">
    <property type="term" value="F:zinc ion binding"/>
    <property type="evidence" value="ECO:0007669"/>
    <property type="project" value="InterPro"/>
</dbReference>
<keyword evidence="8" id="KW-1185">Reference proteome</keyword>
<gene>
    <name evidence="7" type="ORF">B7463_g5717</name>
</gene>
<reference evidence="7 8" key="1">
    <citation type="submission" date="2018-05" db="EMBL/GenBank/DDBJ databases">
        <title>Draft genome sequence of Scytalidium lignicola DSM 105466, a ubiquitous saprotrophic fungus.</title>
        <authorList>
            <person name="Buettner E."/>
            <person name="Gebauer A.M."/>
            <person name="Hofrichter M."/>
            <person name="Liers C."/>
            <person name="Kellner H."/>
        </authorList>
    </citation>
    <scope>NUCLEOTIDE SEQUENCE [LARGE SCALE GENOMIC DNA]</scope>
    <source>
        <strain evidence="7 8">DSM 105466</strain>
    </source>
</reference>
<dbReference type="EMBL" id="NCSJ02000096">
    <property type="protein sequence ID" value="RFU30586.1"/>
    <property type="molecule type" value="Genomic_DNA"/>
</dbReference>
<proteinExistence type="predicted"/>
<comment type="caution">
    <text evidence="7">The sequence shown here is derived from an EMBL/GenBank/DDBJ whole genome shotgun (WGS) entry which is preliminary data.</text>
</comment>
<keyword evidence="5" id="KW-0539">Nucleus</keyword>
<dbReference type="Pfam" id="PF04082">
    <property type="entry name" value="Fungal_trans"/>
    <property type="match status" value="1"/>
</dbReference>
<evidence type="ECO:0000256" key="2">
    <source>
        <dbReference type="ARBA" id="ARBA00023015"/>
    </source>
</evidence>
<dbReference type="InterPro" id="IPR052073">
    <property type="entry name" value="Amide_Lactam_Regulators"/>
</dbReference>
<accession>A0A3E2HAX6</accession>
<evidence type="ECO:0000259" key="6">
    <source>
        <dbReference type="PROSITE" id="PS50048"/>
    </source>
</evidence>
<keyword evidence="2" id="KW-0805">Transcription regulation</keyword>
<sequence>MNDDTTKRSGKPKHRRSAIACKRCNERRVRCDASVHGIPCSNCKKHCDQHCELIQSKKTRGCSGRYIATCSAEPVSTPHGLPLPERACLTPWPEFSLDVRKLLHLGLGDSQVPAAGLSVGTSSPRESWYLSLILELTNNDCDRLPESISTHNTCAHHAPINPTSNRNYHLQRDLGTRVQSEIPEILPSDILSPSLQTLLVDTYFERFHSFCPVISKASFLDQLGQGTVSRLLLRCVLFIGTVHCHMRTIYRMGYDTRREALDEMFRQAQLDFDSGQEKDVLTLLQCSFLLHYWWGQALSFKDPTWWLAGSINAAKAMGLNRKSQAGLASRSRKSLWRRIWWLLYIRDVQVSVSLGRPMSINDHDCDVEELTENDFPDETKDTALYVISQARLSLAVGRQAASDVIQSVISRWSAGLPHGMRYEDRRNTSLVLSLHITERYYQIIFHQKLQRACAYRDAKSRDWEIILNAARDITALAEEIVMYWEPPLFPMICVSAIFVSMTVQYLRLQSTDQIQSNILKRLAGWICSLFTNVVSKLEENYTTSIPNQIGGTSYTDVVPAQPQQQMDQLQIIPPISRTSTEFASPNPSLSPEITLYSPEQDNLNEVFSINGLFDGNILQEISSLLPVHMSHLDFLDLSDTQT</sequence>
<dbReference type="PROSITE" id="PS50048">
    <property type="entry name" value="ZN2_CY6_FUNGAL_2"/>
    <property type="match status" value="1"/>
</dbReference>
<dbReference type="STRING" id="5539.A0A3E2HAX6"/>
<organism evidence="7 8">
    <name type="scientific">Scytalidium lignicola</name>
    <name type="common">Hyphomycete</name>
    <dbReference type="NCBI Taxonomy" id="5539"/>
    <lineage>
        <taxon>Eukaryota</taxon>
        <taxon>Fungi</taxon>
        <taxon>Dikarya</taxon>
        <taxon>Ascomycota</taxon>
        <taxon>Pezizomycotina</taxon>
        <taxon>Leotiomycetes</taxon>
        <taxon>Leotiomycetes incertae sedis</taxon>
        <taxon>Scytalidium</taxon>
    </lineage>
</organism>
<keyword evidence="1" id="KW-0862">Zinc</keyword>
<dbReference type="GO" id="GO:0003677">
    <property type="term" value="F:DNA binding"/>
    <property type="evidence" value="ECO:0007669"/>
    <property type="project" value="UniProtKB-KW"/>
</dbReference>
<dbReference type="Proteomes" id="UP000258309">
    <property type="component" value="Unassembled WGS sequence"/>
</dbReference>
<dbReference type="CDD" id="cd12148">
    <property type="entry name" value="fungal_TF_MHR"/>
    <property type="match status" value="1"/>
</dbReference>
<feature type="non-terminal residue" evidence="7">
    <location>
        <position position="1"/>
    </location>
</feature>
<dbReference type="InterPro" id="IPR001138">
    <property type="entry name" value="Zn2Cys6_DnaBD"/>
</dbReference>
<dbReference type="OrthoDB" id="5121955at2759"/>
<feature type="domain" description="Zn(2)-C6 fungal-type" evidence="6">
    <location>
        <begin position="20"/>
        <end position="53"/>
    </location>
</feature>
<dbReference type="InterPro" id="IPR007219">
    <property type="entry name" value="XnlR_reg_dom"/>
</dbReference>
<dbReference type="SMART" id="SM00906">
    <property type="entry name" value="Fungal_trans"/>
    <property type="match status" value="1"/>
</dbReference>
<feature type="non-terminal residue" evidence="7">
    <location>
        <position position="642"/>
    </location>
</feature>
<dbReference type="OMA" id="ISTHNTC"/>
<evidence type="ECO:0000313" key="7">
    <source>
        <dbReference type="EMBL" id="RFU30586.1"/>
    </source>
</evidence>
<evidence type="ECO:0000256" key="3">
    <source>
        <dbReference type="ARBA" id="ARBA00023125"/>
    </source>
</evidence>
<evidence type="ECO:0000256" key="4">
    <source>
        <dbReference type="ARBA" id="ARBA00023163"/>
    </source>
</evidence>
<dbReference type="GO" id="GO:0000981">
    <property type="term" value="F:DNA-binding transcription factor activity, RNA polymerase II-specific"/>
    <property type="evidence" value="ECO:0007669"/>
    <property type="project" value="InterPro"/>
</dbReference>
<keyword evidence="4" id="KW-0804">Transcription</keyword>
<dbReference type="PANTHER" id="PTHR47171">
    <property type="entry name" value="FARA-RELATED"/>
    <property type="match status" value="1"/>
</dbReference>
<dbReference type="PANTHER" id="PTHR47171:SF1">
    <property type="entry name" value="ZN(II)2CYS6 TRANSCRIPTION FACTOR (EUROFUNG)"/>
    <property type="match status" value="1"/>
</dbReference>
<name>A0A3E2HAX6_SCYLI</name>
<keyword evidence="3" id="KW-0238">DNA-binding</keyword>